<sequence length="118" mass="13850">MIQPAIAQIILIVLLVLSWGGIIFWLIYITIKGLSPYEVTKENRRFMLYILLMMGAIVMIYDFTPADAQDLEKINQYLEQAKRENNQDLLFTIQNIKMQPQISIKDRKYIEKLIEKGI</sequence>
<dbReference type="EMBL" id="CP048659">
    <property type="protein sequence ID" value="QOW45158.1"/>
    <property type="molecule type" value="Genomic_DNA"/>
</dbReference>
<proteinExistence type="predicted"/>
<evidence type="ECO:0000256" key="1">
    <source>
        <dbReference type="SAM" id="Phobius"/>
    </source>
</evidence>
<feature type="transmembrane region" description="Helical" evidence="1">
    <location>
        <begin position="46"/>
        <end position="64"/>
    </location>
</feature>
<keyword evidence="1" id="KW-0472">Membrane</keyword>
<dbReference type="AlphaFoldDB" id="A0A7S6VUH8"/>
<keyword evidence="1" id="KW-0812">Transmembrane</keyword>
<protein>
    <submittedName>
        <fullName evidence="2">Uncharacterized protein</fullName>
    </submittedName>
</protein>
<evidence type="ECO:0000313" key="2">
    <source>
        <dbReference type="EMBL" id="QOW45158.1"/>
    </source>
</evidence>
<keyword evidence="3" id="KW-1185">Reference proteome</keyword>
<evidence type="ECO:0000313" key="3">
    <source>
        <dbReference type="Proteomes" id="UP000593966"/>
    </source>
</evidence>
<reference evidence="2 3" key="1">
    <citation type="submission" date="2020-02" db="EMBL/GenBank/DDBJ databases">
        <title>Tigecycline-resistant Acinetobacter species from pigs and migratory birds.</title>
        <authorList>
            <person name="Chen C."/>
            <person name="Sun J."/>
            <person name="Liao X.-P."/>
            <person name="Liu Y.-H."/>
        </authorList>
    </citation>
    <scope>NUCLEOTIDE SEQUENCE [LARGE SCALE GENOMIC DNA]</scope>
    <source>
        <strain evidence="2 3">YH12207_T</strain>
    </source>
</reference>
<gene>
    <name evidence="2" type="ORF">G0028_04150</name>
</gene>
<feature type="transmembrane region" description="Helical" evidence="1">
    <location>
        <begin position="6"/>
        <end position="34"/>
    </location>
</feature>
<keyword evidence="1" id="KW-1133">Transmembrane helix</keyword>
<accession>A0A7S6VUH8</accession>
<dbReference type="RefSeq" id="WP_174493211.1">
    <property type="nucleotide sequence ID" value="NZ_CP048659.1"/>
</dbReference>
<organism evidence="2 3">
    <name type="scientific">Acinetobacter piscicola</name>
    <dbReference type="NCBI Taxonomy" id="2006115"/>
    <lineage>
        <taxon>Bacteria</taxon>
        <taxon>Pseudomonadati</taxon>
        <taxon>Pseudomonadota</taxon>
        <taxon>Gammaproteobacteria</taxon>
        <taxon>Moraxellales</taxon>
        <taxon>Moraxellaceae</taxon>
        <taxon>Acinetobacter</taxon>
    </lineage>
</organism>
<name>A0A7S6VUH8_9GAMM</name>
<dbReference type="Proteomes" id="UP000593966">
    <property type="component" value="Chromosome"/>
</dbReference>